<evidence type="ECO:0000313" key="2">
    <source>
        <dbReference type="EMBL" id="KAF4674741.1"/>
    </source>
</evidence>
<dbReference type="AlphaFoldDB" id="A0A7J6MV11"/>
<feature type="region of interest" description="Disordered" evidence="1">
    <location>
        <begin position="362"/>
        <end position="400"/>
    </location>
</feature>
<feature type="region of interest" description="Disordered" evidence="1">
    <location>
        <begin position="219"/>
        <end position="240"/>
    </location>
</feature>
<protein>
    <submittedName>
        <fullName evidence="2">Uncharacterized protein</fullName>
    </submittedName>
</protein>
<organism evidence="2 3">
    <name type="scientific">Perkinsus chesapeaki</name>
    <name type="common">Clam parasite</name>
    <name type="synonym">Perkinsus andrewsi</name>
    <dbReference type="NCBI Taxonomy" id="330153"/>
    <lineage>
        <taxon>Eukaryota</taxon>
        <taxon>Sar</taxon>
        <taxon>Alveolata</taxon>
        <taxon>Perkinsozoa</taxon>
        <taxon>Perkinsea</taxon>
        <taxon>Perkinsida</taxon>
        <taxon>Perkinsidae</taxon>
        <taxon>Perkinsus</taxon>
    </lineage>
</organism>
<evidence type="ECO:0000256" key="1">
    <source>
        <dbReference type="SAM" id="MobiDB-lite"/>
    </source>
</evidence>
<accession>A0A7J6MV11</accession>
<sequence>MVGWDIHGPKAGIVSASSGGVSNKEALSLSELKDIILDNSEMAAEQPQPPTGDGLLQRAKLCLHRLRASGLDDGPGTILQRGRAALAIARFIVDDPHSSDKDIALALTEFTWAVADADEALKRMREGNTDGSQTAVALLREAAELAVLTRVEYADFLCTMSGRETIESRRLRKHALLLCRVLKDADGRPLLEPDSLARRVAEESQGTTFYSTNAFSSVTLSSGESKNRPKSYSRPKRGHLPSVATDIASHVILPEMVRHHTGPKEQLTIGVAPRVKPRKIEDRNPFVHYEDLGQLRAQKRRWLYTDDDYVQSAESTRNLKAQQIRMRMRQYKDDIVQFHKQLEESDPNALYEQVVKFSPFGMKARSRSDARRRKAYSTAETSGVPLPRLESSSKKNAAAGRRAVGAGDYEIARKLSMIGKAKDLGSLARIIEQSTTLVEEAETAAVVSDIPTQSKPILPGLLGLSLGFKRA</sequence>
<gene>
    <name evidence="2" type="ORF">FOL47_008791</name>
</gene>
<dbReference type="Proteomes" id="UP000591131">
    <property type="component" value="Unassembled WGS sequence"/>
</dbReference>
<name>A0A7J6MV11_PERCH</name>
<evidence type="ECO:0000313" key="3">
    <source>
        <dbReference type="Proteomes" id="UP000591131"/>
    </source>
</evidence>
<dbReference type="EMBL" id="JAAPAO010000058">
    <property type="protein sequence ID" value="KAF4674741.1"/>
    <property type="molecule type" value="Genomic_DNA"/>
</dbReference>
<dbReference type="OrthoDB" id="10570799at2759"/>
<feature type="compositionally biased region" description="Basic residues" evidence="1">
    <location>
        <begin position="228"/>
        <end position="239"/>
    </location>
</feature>
<proteinExistence type="predicted"/>
<keyword evidence="3" id="KW-1185">Reference proteome</keyword>
<reference evidence="2 3" key="1">
    <citation type="submission" date="2020-04" db="EMBL/GenBank/DDBJ databases">
        <title>Perkinsus chesapeaki whole genome sequence.</title>
        <authorList>
            <person name="Bogema D.R."/>
        </authorList>
    </citation>
    <scope>NUCLEOTIDE SEQUENCE [LARGE SCALE GENOMIC DNA]</scope>
    <source>
        <strain evidence="2">ATCC PRA-425</strain>
    </source>
</reference>
<comment type="caution">
    <text evidence="2">The sequence shown here is derived from an EMBL/GenBank/DDBJ whole genome shotgun (WGS) entry which is preliminary data.</text>
</comment>